<sequence length="111" mass="12105">MNQPAVQGQPKQLRAIEKKTLPIASPPPALRHPLPRAAGRSPAAARRHRLPRWRHSRPRPLPAPTPAGLRRKRRQGGGGVLGGRRRGEGRRGRRHGCRARSEQRNAGGGAA</sequence>
<keyword evidence="3" id="KW-1185">Reference proteome</keyword>
<evidence type="ECO:0000256" key="1">
    <source>
        <dbReference type="SAM" id="MobiDB-lite"/>
    </source>
</evidence>
<organism evidence="2 3">
    <name type="scientific">Triticum urartu</name>
    <name type="common">Red wild einkorn</name>
    <name type="synonym">Crithodium urartu</name>
    <dbReference type="NCBI Taxonomy" id="4572"/>
    <lineage>
        <taxon>Eukaryota</taxon>
        <taxon>Viridiplantae</taxon>
        <taxon>Streptophyta</taxon>
        <taxon>Embryophyta</taxon>
        <taxon>Tracheophyta</taxon>
        <taxon>Spermatophyta</taxon>
        <taxon>Magnoliopsida</taxon>
        <taxon>Liliopsida</taxon>
        <taxon>Poales</taxon>
        <taxon>Poaceae</taxon>
        <taxon>BOP clade</taxon>
        <taxon>Pooideae</taxon>
        <taxon>Triticodae</taxon>
        <taxon>Triticeae</taxon>
        <taxon>Triticinae</taxon>
        <taxon>Triticum</taxon>
    </lineage>
</organism>
<feature type="region of interest" description="Disordered" evidence="1">
    <location>
        <begin position="1"/>
        <end position="111"/>
    </location>
</feature>
<proteinExistence type="predicted"/>
<dbReference type="Proteomes" id="UP000015106">
    <property type="component" value="Chromosome 6"/>
</dbReference>
<accession>A0A8R7QPQ1</accession>
<feature type="compositionally biased region" description="Polar residues" evidence="1">
    <location>
        <begin position="1"/>
        <end position="10"/>
    </location>
</feature>
<evidence type="ECO:0000313" key="3">
    <source>
        <dbReference type="Proteomes" id="UP000015106"/>
    </source>
</evidence>
<protein>
    <submittedName>
        <fullName evidence="2">Uncharacterized protein</fullName>
    </submittedName>
</protein>
<name>A0A8R7QPQ1_TRIUA</name>
<reference evidence="2" key="3">
    <citation type="submission" date="2022-06" db="UniProtKB">
        <authorList>
            <consortium name="EnsemblPlants"/>
        </authorList>
    </citation>
    <scope>IDENTIFICATION</scope>
</reference>
<feature type="compositionally biased region" description="Low complexity" evidence="1">
    <location>
        <begin position="31"/>
        <end position="44"/>
    </location>
</feature>
<reference evidence="3" key="1">
    <citation type="journal article" date="2013" name="Nature">
        <title>Draft genome of the wheat A-genome progenitor Triticum urartu.</title>
        <authorList>
            <person name="Ling H.Q."/>
            <person name="Zhao S."/>
            <person name="Liu D."/>
            <person name="Wang J."/>
            <person name="Sun H."/>
            <person name="Zhang C."/>
            <person name="Fan H."/>
            <person name="Li D."/>
            <person name="Dong L."/>
            <person name="Tao Y."/>
            <person name="Gao C."/>
            <person name="Wu H."/>
            <person name="Li Y."/>
            <person name="Cui Y."/>
            <person name="Guo X."/>
            <person name="Zheng S."/>
            <person name="Wang B."/>
            <person name="Yu K."/>
            <person name="Liang Q."/>
            <person name="Yang W."/>
            <person name="Lou X."/>
            <person name="Chen J."/>
            <person name="Feng M."/>
            <person name="Jian J."/>
            <person name="Zhang X."/>
            <person name="Luo G."/>
            <person name="Jiang Y."/>
            <person name="Liu J."/>
            <person name="Wang Z."/>
            <person name="Sha Y."/>
            <person name="Zhang B."/>
            <person name="Wu H."/>
            <person name="Tang D."/>
            <person name="Shen Q."/>
            <person name="Xue P."/>
            <person name="Zou S."/>
            <person name="Wang X."/>
            <person name="Liu X."/>
            <person name="Wang F."/>
            <person name="Yang Y."/>
            <person name="An X."/>
            <person name="Dong Z."/>
            <person name="Zhang K."/>
            <person name="Zhang X."/>
            <person name="Luo M.C."/>
            <person name="Dvorak J."/>
            <person name="Tong Y."/>
            <person name="Wang J."/>
            <person name="Yang H."/>
            <person name="Li Z."/>
            <person name="Wang D."/>
            <person name="Zhang A."/>
            <person name="Wang J."/>
        </authorList>
    </citation>
    <scope>NUCLEOTIDE SEQUENCE</scope>
    <source>
        <strain evidence="3">cv. G1812</strain>
    </source>
</reference>
<dbReference type="EnsemblPlants" id="TuG1812G0600002778.01.T01">
    <property type="protein sequence ID" value="TuG1812G0600002778.01.T01.cds384157"/>
    <property type="gene ID" value="TuG1812G0600002778.01"/>
</dbReference>
<reference evidence="2" key="2">
    <citation type="submission" date="2018-03" db="EMBL/GenBank/DDBJ databases">
        <title>The Triticum urartu genome reveals the dynamic nature of wheat genome evolution.</title>
        <authorList>
            <person name="Ling H."/>
            <person name="Ma B."/>
            <person name="Shi X."/>
            <person name="Liu H."/>
            <person name="Dong L."/>
            <person name="Sun H."/>
            <person name="Cao Y."/>
            <person name="Gao Q."/>
            <person name="Zheng S."/>
            <person name="Li Y."/>
            <person name="Yu Y."/>
            <person name="Du H."/>
            <person name="Qi M."/>
            <person name="Li Y."/>
            <person name="Yu H."/>
            <person name="Cui Y."/>
            <person name="Wang N."/>
            <person name="Chen C."/>
            <person name="Wu H."/>
            <person name="Zhao Y."/>
            <person name="Zhang J."/>
            <person name="Li Y."/>
            <person name="Zhou W."/>
            <person name="Zhang B."/>
            <person name="Hu W."/>
            <person name="Eijk M."/>
            <person name="Tang J."/>
            <person name="Witsenboer H."/>
            <person name="Zhao S."/>
            <person name="Li Z."/>
            <person name="Zhang A."/>
            <person name="Wang D."/>
            <person name="Liang C."/>
        </authorList>
    </citation>
    <scope>NUCLEOTIDE SEQUENCE [LARGE SCALE GENOMIC DNA]</scope>
    <source>
        <strain evidence="2">cv. G1812</strain>
    </source>
</reference>
<dbReference type="Gramene" id="TuG1812G0600002778.01.T01">
    <property type="protein sequence ID" value="TuG1812G0600002778.01.T01.cds384157"/>
    <property type="gene ID" value="TuG1812G0600002778.01"/>
</dbReference>
<evidence type="ECO:0000313" key="2">
    <source>
        <dbReference type="EnsemblPlants" id="TuG1812G0600002778.01.T01.cds384157"/>
    </source>
</evidence>
<feature type="compositionally biased region" description="Basic residues" evidence="1">
    <location>
        <begin position="45"/>
        <end position="58"/>
    </location>
</feature>
<dbReference type="AlphaFoldDB" id="A0A8R7QPQ1"/>